<evidence type="ECO:0008006" key="4">
    <source>
        <dbReference type="Google" id="ProtNLM"/>
    </source>
</evidence>
<feature type="signal peptide" evidence="2">
    <location>
        <begin position="1"/>
        <end position="26"/>
    </location>
</feature>
<gene>
    <name evidence="3" type="ORF">glysoja_025724</name>
</gene>
<organism evidence="3">
    <name type="scientific">Glycine soja</name>
    <name type="common">Wild soybean</name>
    <dbReference type="NCBI Taxonomy" id="3848"/>
    <lineage>
        <taxon>Eukaryota</taxon>
        <taxon>Viridiplantae</taxon>
        <taxon>Streptophyta</taxon>
        <taxon>Embryophyta</taxon>
        <taxon>Tracheophyta</taxon>
        <taxon>Spermatophyta</taxon>
        <taxon>Magnoliopsida</taxon>
        <taxon>eudicotyledons</taxon>
        <taxon>Gunneridae</taxon>
        <taxon>Pentapetalae</taxon>
        <taxon>rosids</taxon>
        <taxon>fabids</taxon>
        <taxon>Fabales</taxon>
        <taxon>Fabaceae</taxon>
        <taxon>Papilionoideae</taxon>
        <taxon>50 kb inversion clade</taxon>
        <taxon>NPAAA clade</taxon>
        <taxon>indigoferoid/millettioid clade</taxon>
        <taxon>Phaseoleae</taxon>
        <taxon>Glycine</taxon>
        <taxon>Glycine subgen. Soja</taxon>
    </lineage>
</organism>
<dbReference type="AlphaFoldDB" id="A0A0B2R5M9"/>
<keyword evidence="2" id="KW-0732">Signal</keyword>
<dbReference type="EMBL" id="KN652317">
    <property type="protein sequence ID" value="KHN28930.1"/>
    <property type="molecule type" value="Genomic_DNA"/>
</dbReference>
<name>A0A0B2R5M9_GLYSO</name>
<keyword evidence="1" id="KW-1133">Transmembrane helix</keyword>
<feature type="transmembrane region" description="Helical" evidence="1">
    <location>
        <begin position="191"/>
        <end position="212"/>
    </location>
</feature>
<evidence type="ECO:0000256" key="1">
    <source>
        <dbReference type="SAM" id="Phobius"/>
    </source>
</evidence>
<keyword evidence="1" id="KW-0472">Membrane</keyword>
<reference evidence="3" key="1">
    <citation type="submission" date="2014-07" db="EMBL/GenBank/DDBJ databases">
        <title>Identification of a novel salt tolerance gene in wild soybean by whole-genome sequencing.</title>
        <authorList>
            <person name="Lam H.-M."/>
            <person name="Qi X."/>
            <person name="Li M.-W."/>
            <person name="Liu X."/>
            <person name="Xie M."/>
            <person name="Ni M."/>
            <person name="Xu X."/>
        </authorList>
    </citation>
    <scope>NUCLEOTIDE SEQUENCE [LARGE SCALE GENOMIC DNA]</scope>
    <source>
        <tissue evidence="3">Root</tissue>
    </source>
</reference>
<dbReference type="PANTHER" id="PTHR33734:SF11">
    <property type="entry name" value="LYSM DOMAIN-CONTAINING GPI-ANCHORED PROTEIN 2"/>
    <property type="match status" value="1"/>
</dbReference>
<protein>
    <recommendedName>
        <fullName evidence="4">LysM domain-containing GPI-anchored protein 2</fullName>
    </recommendedName>
</protein>
<evidence type="ECO:0000313" key="3">
    <source>
        <dbReference type="EMBL" id="KHN28930.1"/>
    </source>
</evidence>
<evidence type="ECO:0000256" key="2">
    <source>
        <dbReference type="SAM" id="SignalP"/>
    </source>
</evidence>
<accession>A0A0B2R5M9</accession>
<feature type="chain" id="PRO_5002093252" description="LysM domain-containing GPI-anchored protein 2" evidence="2">
    <location>
        <begin position="27"/>
        <end position="213"/>
    </location>
</feature>
<keyword evidence="1" id="KW-0812">Transmembrane</keyword>
<dbReference type="Proteomes" id="UP000053555">
    <property type="component" value="Unassembled WGS sequence"/>
</dbReference>
<sequence>MGAGKGAVWFSNAVALVAIAVVACHSQPSATFKCSSANKPTCRPLISYSNPNTTTLGDIQKLFNVKHIMDIVGANNATKKNGSLDYPLLVPNATYECVKCKCDSLCCSHILQCEPSQLKSTNWSSWPSLECSSNVIPSTDSCNRTTCAYTGYYTFRNISAEVVTENTTCAVPPSGSGGSTGSDSGASRSTFQGLLLSNLLIVIHFVLFLVYVL</sequence>
<dbReference type="PROSITE" id="PS51257">
    <property type="entry name" value="PROKAR_LIPOPROTEIN"/>
    <property type="match status" value="1"/>
</dbReference>
<proteinExistence type="predicted"/>
<dbReference type="PANTHER" id="PTHR33734">
    <property type="entry name" value="LYSM DOMAIN-CONTAINING GPI-ANCHORED PROTEIN 2"/>
    <property type="match status" value="1"/>
</dbReference>